<organism evidence="10 11">
    <name type="scientific">Banduia mediterranea</name>
    <dbReference type="NCBI Taxonomy" id="3075609"/>
    <lineage>
        <taxon>Bacteria</taxon>
        <taxon>Pseudomonadati</taxon>
        <taxon>Pseudomonadota</taxon>
        <taxon>Gammaproteobacteria</taxon>
        <taxon>Nevskiales</taxon>
        <taxon>Algiphilaceae</taxon>
        <taxon>Banduia</taxon>
    </lineage>
</organism>
<feature type="transmembrane region" description="Helical" evidence="8">
    <location>
        <begin position="171"/>
        <end position="194"/>
    </location>
</feature>
<gene>
    <name evidence="10" type="ORF">RM530_15330</name>
</gene>
<evidence type="ECO:0000256" key="6">
    <source>
        <dbReference type="ARBA" id="ARBA00022989"/>
    </source>
</evidence>
<dbReference type="Pfam" id="PF07690">
    <property type="entry name" value="MFS_1"/>
    <property type="match status" value="1"/>
</dbReference>
<evidence type="ECO:0000256" key="5">
    <source>
        <dbReference type="ARBA" id="ARBA00022847"/>
    </source>
</evidence>
<comment type="caution">
    <text evidence="10">The sequence shown here is derived from an EMBL/GenBank/DDBJ whole genome shotgun (WGS) entry which is preliminary data.</text>
</comment>
<evidence type="ECO:0000256" key="2">
    <source>
        <dbReference type="ARBA" id="ARBA00022448"/>
    </source>
</evidence>
<keyword evidence="4 8" id="KW-0812">Transmembrane</keyword>
<accession>A0ABU2WN09</accession>
<feature type="transmembrane region" description="Helical" evidence="8">
    <location>
        <begin position="136"/>
        <end position="159"/>
    </location>
</feature>
<comment type="subcellular location">
    <subcellularLocation>
        <location evidence="1">Cell membrane</location>
        <topology evidence="1">Multi-pass membrane protein</topology>
    </subcellularLocation>
</comment>
<keyword evidence="2" id="KW-0813">Transport</keyword>
<keyword evidence="6 8" id="KW-1133">Transmembrane helix</keyword>
<feature type="transmembrane region" description="Helical" evidence="8">
    <location>
        <begin position="109"/>
        <end position="130"/>
    </location>
</feature>
<dbReference type="EMBL" id="JAVRIC010000025">
    <property type="protein sequence ID" value="MDT0498721.1"/>
    <property type="molecule type" value="Genomic_DNA"/>
</dbReference>
<dbReference type="InterPro" id="IPR011701">
    <property type="entry name" value="MFS"/>
</dbReference>
<feature type="transmembrane region" description="Helical" evidence="8">
    <location>
        <begin position="356"/>
        <end position="378"/>
    </location>
</feature>
<evidence type="ECO:0000313" key="10">
    <source>
        <dbReference type="EMBL" id="MDT0498721.1"/>
    </source>
</evidence>
<dbReference type="PROSITE" id="PS50850">
    <property type="entry name" value="MFS"/>
    <property type="match status" value="1"/>
</dbReference>
<dbReference type="InterPro" id="IPR051084">
    <property type="entry name" value="H+-coupled_symporters"/>
</dbReference>
<feature type="transmembrane region" description="Helical" evidence="8">
    <location>
        <begin position="325"/>
        <end position="344"/>
    </location>
</feature>
<evidence type="ECO:0000313" key="11">
    <source>
        <dbReference type="Proteomes" id="UP001254608"/>
    </source>
</evidence>
<protein>
    <submittedName>
        <fullName evidence="10">MFS transporter</fullName>
    </submittedName>
</protein>
<keyword evidence="5" id="KW-0769">Symport</keyword>
<dbReference type="Gene3D" id="1.20.1250.20">
    <property type="entry name" value="MFS general substrate transporter like domains"/>
    <property type="match status" value="2"/>
</dbReference>
<feature type="transmembrane region" description="Helical" evidence="8">
    <location>
        <begin position="45"/>
        <end position="65"/>
    </location>
</feature>
<feature type="transmembrane region" description="Helical" evidence="8">
    <location>
        <begin position="261"/>
        <end position="286"/>
    </location>
</feature>
<dbReference type="RefSeq" id="WP_311366134.1">
    <property type="nucleotide sequence ID" value="NZ_JAVRIC010000025.1"/>
</dbReference>
<dbReference type="PANTHER" id="PTHR43528">
    <property type="entry name" value="ALPHA-KETOGLUTARATE PERMEASE"/>
    <property type="match status" value="1"/>
</dbReference>
<sequence>MHPTARSAEFVESVESTDASATARPLNRADFKTLGLSALGGALEFYDFIIFVFFTGVIGELFFPASTPDWLRQVQTFGLFAAGYLARPIGGIVMAHFGDRSGRKRMFTLSVLLMALPTLAMGLLPTYAQIGVWAPLALLALRLLQGAAIGGEVPGAWVFVSEHVPARRVGLACGALTCGLTLGILLGSLVASAINLRLDADAIRAWGWRLPFLLGGAFGLLAVWLRRWLDETPVFESLRARKALARELPLKRVLREQWRSVLLSTLVSWLLTAAIVVMILMTPTLMQQLFALPVSTTLSANSLATFALACGCLVFGWAADRYGAARILGIGSALLLCAVYALYFGVAYDGRLLRPLYALAGFCVGVVGVVPTIMVRAFEPAVRFSGLSFSYNLAYALFGGLTPLLVVLLMRLSPMAPAHYVAALCLAGVLVAIWLHRDAARSISRSA</sequence>
<evidence type="ECO:0000256" key="8">
    <source>
        <dbReference type="SAM" id="Phobius"/>
    </source>
</evidence>
<feature type="transmembrane region" description="Helical" evidence="8">
    <location>
        <begin position="390"/>
        <end position="412"/>
    </location>
</feature>
<evidence type="ECO:0000256" key="1">
    <source>
        <dbReference type="ARBA" id="ARBA00004651"/>
    </source>
</evidence>
<feature type="transmembrane region" description="Helical" evidence="8">
    <location>
        <begin position="206"/>
        <end position="225"/>
    </location>
</feature>
<feature type="transmembrane region" description="Helical" evidence="8">
    <location>
        <begin position="298"/>
        <end position="318"/>
    </location>
</feature>
<keyword evidence="3" id="KW-1003">Cell membrane</keyword>
<feature type="transmembrane region" description="Helical" evidence="8">
    <location>
        <begin position="77"/>
        <end position="97"/>
    </location>
</feature>
<evidence type="ECO:0000259" key="9">
    <source>
        <dbReference type="PROSITE" id="PS50850"/>
    </source>
</evidence>
<reference evidence="10 11" key="1">
    <citation type="submission" date="2023-09" db="EMBL/GenBank/DDBJ databases">
        <authorList>
            <person name="Rey-Velasco X."/>
        </authorList>
    </citation>
    <scope>NUCLEOTIDE SEQUENCE [LARGE SCALE GENOMIC DNA]</scope>
    <source>
        <strain evidence="10 11">W345</strain>
    </source>
</reference>
<evidence type="ECO:0000256" key="7">
    <source>
        <dbReference type="ARBA" id="ARBA00023136"/>
    </source>
</evidence>
<evidence type="ECO:0000256" key="3">
    <source>
        <dbReference type="ARBA" id="ARBA00022475"/>
    </source>
</evidence>
<keyword evidence="11" id="KW-1185">Reference proteome</keyword>
<keyword evidence="7 8" id="KW-0472">Membrane</keyword>
<evidence type="ECO:0000256" key="4">
    <source>
        <dbReference type="ARBA" id="ARBA00022692"/>
    </source>
</evidence>
<feature type="domain" description="Major facilitator superfamily (MFS) profile" evidence="9">
    <location>
        <begin position="33"/>
        <end position="440"/>
    </location>
</feature>
<dbReference type="InterPro" id="IPR020846">
    <property type="entry name" value="MFS_dom"/>
</dbReference>
<dbReference type="PANTHER" id="PTHR43528:SF7">
    <property type="entry name" value="MFS TRANSPORTER"/>
    <property type="match status" value="1"/>
</dbReference>
<name>A0ABU2WN09_9GAMM</name>
<feature type="transmembrane region" description="Helical" evidence="8">
    <location>
        <begin position="418"/>
        <end position="435"/>
    </location>
</feature>
<proteinExistence type="predicted"/>
<dbReference type="Proteomes" id="UP001254608">
    <property type="component" value="Unassembled WGS sequence"/>
</dbReference>
<dbReference type="SUPFAM" id="SSF103473">
    <property type="entry name" value="MFS general substrate transporter"/>
    <property type="match status" value="1"/>
</dbReference>
<dbReference type="InterPro" id="IPR036259">
    <property type="entry name" value="MFS_trans_sf"/>
</dbReference>